<dbReference type="InterPro" id="IPR050312">
    <property type="entry name" value="IolE/XylAMocC-like"/>
</dbReference>
<dbReference type="GO" id="GO:0016853">
    <property type="term" value="F:isomerase activity"/>
    <property type="evidence" value="ECO:0007669"/>
    <property type="project" value="UniProtKB-KW"/>
</dbReference>
<dbReference type="Gene3D" id="3.20.20.150">
    <property type="entry name" value="Divalent-metal-dependent TIM barrel enzymes"/>
    <property type="match status" value="1"/>
</dbReference>
<evidence type="ECO:0000313" key="3">
    <source>
        <dbReference type="Proteomes" id="UP001589838"/>
    </source>
</evidence>
<evidence type="ECO:0000313" key="2">
    <source>
        <dbReference type="EMBL" id="MFC0472104.1"/>
    </source>
</evidence>
<accession>A0ABV6KFN0</accession>
<dbReference type="PANTHER" id="PTHR12110">
    <property type="entry name" value="HYDROXYPYRUVATE ISOMERASE"/>
    <property type="match status" value="1"/>
</dbReference>
<dbReference type="PANTHER" id="PTHR12110:SF41">
    <property type="entry name" value="INOSOSE DEHYDRATASE"/>
    <property type="match status" value="1"/>
</dbReference>
<dbReference type="SUPFAM" id="SSF51658">
    <property type="entry name" value="Xylose isomerase-like"/>
    <property type="match status" value="1"/>
</dbReference>
<keyword evidence="3" id="KW-1185">Reference proteome</keyword>
<name>A0ABV6KFN0_9BACI</name>
<dbReference type="InterPro" id="IPR036237">
    <property type="entry name" value="Xyl_isomerase-like_sf"/>
</dbReference>
<gene>
    <name evidence="2" type="ORF">ACFFHM_16755</name>
</gene>
<sequence length="254" mass="28884">MGNVGIQLFSVWREAEKDFLGTVKKMADLGYDGIQFAGFFQTPAEPLKKVMDDHGIVAAGSHTGIHLLTGDDFERTLEYNDKIENRLVIVPALPKEMRQTADDYKRTAELLNGIGEKCYDAGFTFGYHNHEFEFNEFDGKTGFDLLFEQTDPMFVKVELDCYWAAFSDHDPLEIIQKYKDRVVSLHMKDMKLVDGKKTGTEIGNGQLDLKSLITIGKQHSVEWFTVEQEEFETDPFEALKINAQNLHAMVVKEG</sequence>
<keyword evidence="2" id="KW-0413">Isomerase</keyword>
<evidence type="ECO:0000259" key="1">
    <source>
        <dbReference type="Pfam" id="PF01261"/>
    </source>
</evidence>
<feature type="domain" description="Xylose isomerase-like TIM barrel" evidence="1">
    <location>
        <begin position="24"/>
        <end position="231"/>
    </location>
</feature>
<dbReference type="Pfam" id="PF01261">
    <property type="entry name" value="AP_endonuc_2"/>
    <property type="match status" value="1"/>
</dbReference>
<dbReference type="EMBL" id="JBHLUX010000039">
    <property type="protein sequence ID" value="MFC0472104.1"/>
    <property type="molecule type" value="Genomic_DNA"/>
</dbReference>
<protein>
    <submittedName>
        <fullName evidence="2">Sugar phosphate isomerase/epimerase</fullName>
    </submittedName>
</protein>
<organism evidence="2 3">
    <name type="scientific">Halalkalibacter kiskunsagensis</name>
    <dbReference type="NCBI Taxonomy" id="1548599"/>
    <lineage>
        <taxon>Bacteria</taxon>
        <taxon>Bacillati</taxon>
        <taxon>Bacillota</taxon>
        <taxon>Bacilli</taxon>
        <taxon>Bacillales</taxon>
        <taxon>Bacillaceae</taxon>
        <taxon>Halalkalibacter</taxon>
    </lineage>
</organism>
<dbReference type="InterPro" id="IPR013022">
    <property type="entry name" value="Xyl_isomerase-like_TIM-brl"/>
</dbReference>
<proteinExistence type="predicted"/>
<comment type="caution">
    <text evidence="2">The sequence shown here is derived from an EMBL/GenBank/DDBJ whole genome shotgun (WGS) entry which is preliminary data.</text>
</comment>
<reference evidence="2 3" key="1">
    <citation type="submission" date="2024-09" db="EMBL/GenBank/DDBJ databases">
        <authorList>
            <person name="Sun Q."/>
            <person name="Mori K."/>
        </authorList>
    </citation>
    <scope>NUCLEOTIDE SEQUENCE [LARGE SCALE GENOMIC DNA]</scope>
    <source>
        <strain evidence="2 3">NCAIM B.02610</strain>
    </source>
</reference>
<dbReference type="RefSeq" id="WP_335960630.1">
    <property type="nucleotide sequence ID" value="NZ_JAXBLX010000011.1"/>
</dbReference>
<dbReference type="Proteomes" id="UP001589838">
    <property type="component" value="Unassembled WGS sequence"/>
</dbReference>